<dbReference type="SUPFAM" id="SSF49785">
    <property type="entry name" value="Galactose-binding domain-like"/>
    <property type="match status" value="2"/>
</dbReference>
<keyword evidence="12" id="KW-1185">Reference proteome</keyword>
<evidence type="ECO:0000313" key="11">
    <source>
        <dbReference type="EMBL" id="GAA4004948.1"/>
    </source>
</evidence>
<keyword evidence="6" id="KW-0325">Glycoprotein</keyword>
<dbReference type="Pfam" id="PF13363">
    <property type="entry name" value="BetaGal_dom3"/>
    <property type="match status" value="1"/>
</dbReference>
<dbReference type="Pfam" id="PF01301">
    <property type="entry name" value="Glyco_hydro_35"/>
    <property type="match status" value="2"/>
</dbReference>
<dbReference type="SUPFAM" id="SSF117100">
    <property type="entry name" value="Beta-galactosidase LacA, domain 3"/>
    <property type="match status" value="1"/>
</dbReference>
<evidence type="ECO:0000256" key="1">
    <source>
        <dbReference type="ARBA" id="ARBA00001412"/>
    </source>
</evidence>
<feature type="region of interest" description="Disordered" evidence="9">
    <location>
        <begin position="820"/>
        <end position="857"/>
    </location>
</feature>
<gene>
    <name evidence="11" type="ORF">GCM10022384_59260</name>
</gene>
<feature type="compositionally biased region" description="Low complexity" evidence="9">
    <location>
        <begin position="32"/>
        <end position="42"/>
    </location>
</feature>
<accession>A0ABP7S136</accession>
<dbReference type="InterPro" id="IPR017853">
    <property type="entry name" value="GH"/>
</dbReference>
<dbReference type="InterPro" id="IPR006311">
    <property type="entry name" value="TAT_signal"/>
</dbReference>
<feature type="region of interest" description="Disordered" evidence="9">
    <location>
        <begin position="32"/>
        <end position="54"/>
    </location>
</feature>
<dbReference type="PRINTS" id="PR00742">
    <property type="entry name" value="GLHYDRLASE35"/>
</dbReference>
<comment type="catalytic activity">
    <reaction evidence="1">
        <text>Hydrolysis of terminal non-reducing beta-D-galactose residues in beta-D-galactosides.</text>
        <dbReference type="EC" id="3.2.1.23"/>
    </reaction>
</comment>
<keyword evidence="5" id="KW-0378">Hydrolase</keyword>
<dbReference type="Gene3D" id="2.60.390.10">
    <property type="entry name" value="Beta-galactosidase, domain 3"/>
    <property type="match status" value="1"/>
</dbReference>
<dbReference type="Gene3D" id="2.102.20.10">
    <property type="entry name" value="Beta-galactosidase, domain 2"/>
    <property type="match status" value="1"/>
</dbReference>
<dbReference type="InterPro" id="IPR025972">
    <property type="entry name" value="BetaGal_dom3"/>
</dbReference>
<organism evidence="11 12">
    <name type="scientific">Streptomyces marokkonensis</name>
    <dbReference type="NCBI Taxonomy" id="324855"/>
    <lineage>
        <taxon>Bacteria</taxon>
        <taxon>Bacillati</taxon>
        <taxon>Actinomycetota</taxon>
        <taxon>Actinomycetes</taxon>
        <taxon>Kitasatosporales</taxon>
        <taxon>Streptomycetaceae</taxon>
        <taxon>Streptomyces</taxon>
    </lineage>
</organism>
<evidence type="ECO:0000256" key="4">
    <source>
        <dbReference type="ARBA" id="ARBA00022729"/>
    </source>
</evidence>
<dbReference type="InterPro" id="IPR036833">
    <property type="entry name" value="BetaGal_dom3_sf"/>
</dbReference>
<name>A0ABP7S136_9ACTN</name>
<evidence type="ECO:0000256" key="5">
    <source>
        <dbReference type="ARBA" id="ARBA00022801"/>
    </source>
</evidence>
<dbReference type="InterPro" id="IPR037110">
    <property type="entry name" value="Betagal_dom2_sf"/>
</dbReference>
<evidence type="ECO:0000256" key="2">
    <source>
        <dbReference type="ARBA" id="ARBA00009809"/>
    </source>
</evidence>
<dbReference type="InterPro" id="IPR008979">
    <property type="entry name" value="Galactose-bd-like_sf"/>
</dbReference>
<keyword evidence="4" id="KW-0732">Signal</keyword>
<evidence type="ECO:0000313" key="12">
    <source>
        <dbReference type="Proteomes" id="UP001500034"/>
    </source>
</evidence>
<feature type="compositionally biased region" description="Basic and acidic residues" evidence="9">
    <location>
        <begin position="825"/>
        <end position="857"/>
    </location>
</feature>
<dbReference type="Proteomes" id="UP001500034">
    <property type="component" value="Unassembled WGS sequence"/>
</dbReference>
<dbReference type="PANTHER" id="PTHR23421">
    <property type="entry name" value="BETA-GALACTOSIDASE RELATED"/>
    <property type="match status" value="1"/>
</dbReference>
<dbReference type="Gene3D" id="3.20.20.80">
    <property type="entry name" value="Glycosidases"/>
    <property type="match status" value="1"/>
</dbReference>
<dbReference type="InterPro" id="IPR025300">
    <property type="entry name" value="BetaGal_jelly_roll_dom"/>
</dbReference>
<keyword evidence="7" id="KW-0326">Glycosidase</keyword>
<evidence type="ECO:0000256" key="6">
    <source>
        <dbReference type="ARBA" id="ARBA00023180"/>
    </source>
</evidence>
<evidence type="ECO:0000256" key="8">
    <source>
        <dbReference type="RuleBase" id="RU003679"/>
    </source>
</evidence>
<dbReference type="PROSITE" id="PS51318">
    <property type="entry name" value="TAT"/>
    <property type="match status" value="1"/>
</dbReference>
<dbReference type="EC" id="3.2.1.23" evidence="3"/>
<evidence type="ECO:0000259" key="10">
    <source>
        <dbReference type="SMART" id="SM01029"/>
    </source>
</evidence>
<sequence length="940" mass="101821">MELSRLSRRAFSALAGTTVLGLALGGSVSSQALPRSGARGPVPTGPPPGPPGADGVRHRVALDRYSLLIDGRRLALWSGEMHPFRLPSPSLWRDVLQKMRAYGYNSVSVRLAWNQHSPAPGEYDFTGVRDLDLFLRTAAETRMYVVLRPGPYIGADVDAGGLPGWLTATEGRARTPDPAHLRHADEWLSRVNAVAARHQYTRGTGTVLLYQVDAPQRARLTRLHDRLRADGIDVPLLHADTPVAWGEVERTRDAAEARRVHLAHLAHGITLHNIHTAFGGTSWGWLPAPSAPTPTYDPTAAIDEARRPTDKMAPLHQLGQLLRNVPDFTRMEEARRVGASDARIRVRHLANPDTGTHAYVVRNDSETDVTSKVPMGGTDVEVTVPARDAKLFATGLHLGAGRKLAYATVQPMLSMSVGRLDIAAFVGRAGEMAHLVLECPHEPWPTRLDEEAAWVVDHGKLHVMVPLGENRLTRVRVRSGKSDRTLILLVADDAASLRLWPYETPSGRVLVHGPALLRDVALDGATIRLTGDTVEECPLEVWAPRGITHVTWNGSAVSTSGSRAHSLLAARPLPGVPELVLPALDGWRRRAENPESAPGYDDSGWAVADRRTSYSTTPVPDGQPVLFADDYGFHYGDVWYRGRLSGGAGLESVSLAYSTGARGMLMAWLDGEPLGTHRMGREDDGGKGTWTATAGFRLPEEAREALGKKPGASPVLSVLVRRTQHDQDAYQAARGLTSVAFEGASPKVTWRIQGAAAPDPVRGPLNHGGLFGERHGWYLPGYDDGGWEPVALPRTDRRQGVTWYRTTFRLDVPPDVDASVGLVLDDGRDHDGQDGTPDHDHDRPDRDRPDRDRPDRDYRAQVFLNGWNMGEYVGGPAGEPHTFVLPNGILRTRAAANTLAIAVLAGGDSVSGPGTVRLKLLGGAAGGVPVKPVTSPGPRR</sequence>
<dbReference type="SMART" id="SM01029">
    <property type="entry name" value="BetaGal_dom2"/>
    <property type="match status" value="1"/>
</dbReference>
<evidence type="ECO:0000256" key="7">
    <source>
        <dbReference type="ARBA" id="ARBA00023295"/>
    </source>
</evidence>
<dbReference type="InterPro" id="IPR031330">
    <property type="entry name" value="Gly_Hdrlase_35_cat"/>
</dbReference>
<comment type="caution">
    <text evidence="11">The sequence shown here is derived from an EMBL/GenBank/DDBJ whole genome shotgun (WGS) entry which is preliminary data.</text>
</comment>
<feature type="domain" description="Beta-galactosidase" evidence="10">
    <location>
        <begin position="325"/>
        <end position="499"/>
    </location>
</feature>
<dbReference type="EMBL" id="BAABCQ010000167">
    <property type="protein sequence ID" value="GAA4004948.1"/>
    <property type="molecule type" value="Genomic_DNA"/>
</dbReference>
<proteinExistence type="inferred from homology"/>
<dbReference type="Pfam" id="PF13364">
    <property type="entry name" value="BetaGal_ABD2"/>
    <property type="match status" value="2"/>
</dbReference>
<evidence type="ECO:0000256" key="9">
    <source>
        <dbReference type="SAM" id="MobiDB-lite"/>
    </source>
</evidence>
<dbReference type="InterPro" id="IPR018954">
    <property type="entry name" value="Betagal_dom2"/>
</dbReference>
<dbReference type="SUPFAM" id="SSF51011">
    <property type="entry name" value="Glycosyl hydrolase domain"/>
    <property type="match status" value="1"/>
</dbReference>
<comment type="similarity">
    <text evidence="2 8">Belongs to the glycosyl hydrolase 35 family.</text>
</comment>
<dbReference type="InterPro" id="IPR001944">
    <property type="entry name" value="Glycoside_Hdrlase_35"/>
</dbReference>
<dbReference type="Gene3D" id="2.60.120.260">
    <property type="entry name" value="Galactose-binding domain-like"/>
    <property type="match status" value="2"/>
</dbReference>
<protein>
    <recommendedName>
        <fullName evidence="3">beta-galactosidase</fullName>
        <ecNumber evidence="3">3.2.1.23</ecNumber>
    </recommendedName>
</protein>
<dbReference type="SUPFAM" id="SSF51445">
    <property type="entry name" value="(Trans)glycosidases"/>
    <property type="match status" value="1"/>
</dbReference>
<evidence type="ECO:0000256" key="3">
    <source>
        <dbReference type="ARBA" id="ARBA00012756"/>
    </source>
</evidence>
<reference evidence="12" key="1">
    <citation type="journal article" date="2019" name="Int. J. Syst. Evol. Microbiol.">
        <title>The Global Catalogue of Microorganisms (GCM) 10K type strain sequencing project: providing services to taxonomists for standard genome sequencing and annotation.</title>
        <authorList>
            <consortium name="The Broad Institute Genomics Platform"/>
            <consortium name="The Broad Institute Genome Sequencing Center for Infectious Disease"/>
            <person name="Wu L."/>
            <person name="Ma J."/>
        </authorList>
    </citation>
    <scope>NUCLEOTIDE SEQUENCE [LARGE SCALE GENOMIC DNA]</scope>
    <source>
        <strain evidence="12">JCM 17027</strain>
    </source>
</reference>